<dbReference type="Pfam" id="PF07686">
    <property type="entry name" value="V-set"/>
    <property type="match status" value="2"/>
</dbReference>
<feature type="domain" description="B30.2/SPRY" evidence="10">
    <location>
        <begin position="569"/>
        <end position="767"/>
    </location>
</feature>
<dbReference type="PRINTS" id="PR01407">
    <property type="entry name" value="BUTYPHLNCDUF"/>
</dbReference>
<dbReference type="SUPFAM" id="SSF49899">
    <property type="entry name" value="Concanavalin A-like lectins/glucanases"/>
    <property type="match status" value="2"/>
</dbReference>
<evidence type="ECO:0000256" key="6">
    <source>
        <dbReference type="ARBA" id="ARBA00023136"/>
    </source>
</evidence>
<feature type="compositionally biased region" description="Polar residues" evidence="8">
    <location>
        <begin position="768"/>
        <end position="818"/>
    </location>
</feature>
<comment type="subcellular location">
    <subcellularLocation>
        <location evidence="1">Membrane</location>
        <topology evidence="1">Single-pass type I membrane protein</topology>
    </subcellularLocation>
</comment>
<dbReference type="InterPro" id="IPR006574">
    <property type="entry name" value="PRY"/>
</dbReference>
<dbReference type="OrthoDB" id="9986391at2759"/>
<dbReference type="InterPro" id="IPR013320">
    <property type="entry name" value="ConA-like_dom_sf"/>
</dbReference>
<evidence type="ECO:0000256" key="1">
    <source>
        <dbReference type="ARBA" id="ARBA00004479"/>
    </source>
</evidence>
<dbReference type="InterPro" id="IPR003879">
    <property type="entry name" value="Butyrophylin_SPRY"/>
</dbReference>
<dbReference type="InterPro" id="IPR001870">
    <property type="entry name" value="B30.2/SPRY"/>
</dbReference>
<dbReference type="InterPro" id="IPR036179">
    <property type="entry name" value="Ig-like_dom_sf"/>
</dbReference>
<dbReference type="GO" id="GO:0005102">
    <property type="term" value="F:signaling receptor binding"/>
    <property type="evidence" value="ECO:0007669"/>
    <property type="project" value="TreeGrafter"/>
</dbReference>
<dbReference type="InterPro" id="IPR013106">
    <property type="entry name" value="Ig_V-set"/>
</dbReference>
<keyword evidence="3 9" id="KW-0812">Transmembrane</keyword>
<dbReference type="SMART" id="SM00449">
    <property type="entry name" value="SPRY"/>
    <property type="match status" value="1"/>
</dbReference>
<dbReference type="InterPro" id="IPR053896">
    <property type="entry name" value="BTN3A2-like_Ig-C"/>
</dbReference>
<feature type="region of interest" description="Disordered" evidence="8">
    <location>
        <begin position="387"/>
        <end position="415"/>
    </location>
</feature>
<feature type="domain" description="Ig-like" evidence="11">
    <location>
        <begin position="1"/>
        <end position="88"/>
    </location>
</feature>
<dbReference type="EMBL" id="JAFBMS010000014">
    <property type="protein sequence ID" value="KAG9346980.1"/>
    <property type="molecule type" value="Genomic_DNA"/>
</dbReference>
<dbReference type="InterPro" id="IPR043136">
    <property type="entry name" value="B30.2/SPRY_sf"/>
</dbReference>
<dbReference type="PROSITE" id="PS50835">
    <property type="entry name" value="IG_LIKE"/>
    <property type="match status" value="4"/>
</dbReference>
<evidence type="ECO:0000313" key="12">
    <source>
        <dbReference type="EMBL" id="KAG9346980.1"/>
    </source>
</evidence>
<dbReference type="AlphaFoldDB" id="A0A8T2P588"/>
<dbReference type="InterPro" id="IPR003877">
    <property type="entry name" value="SPRY_dom"/>
</dbReference>
<dbReference type="SMART" id="SM00406">
    <property type="entry name" value="IGv"/>
    <property type="match status" value="2"/>
</dbReference>
<comment type="caution">
    <text evidence="12">The sequence shown here is derived from an EMBL/GenBank/DDBJ whole genome shotgun (WGS) entry which is preliminary data.</text>
</comment>
<feature type="region of interest" description="Disordered" evidence="8">
    <location>
        <begin position="551"/>
        <end position="573"/>
    </location>
</feature>
<protein>
    <submittedName>
        <fullName evidence="12">Uncharacterized protein</fullName>
    </submittedName>
</protein>
<dbReference type="Proteomes" id="UP000824540">
    <property type="component" value="Unassembled WGS sequence"/>
</dbReference>
<organism evidence="12 13">
    <name type="scientific">Albula glossodonta</name>
    <name type="common">roundjaw bonefish</name>
    <dbReference type="NCBI Taxonomy" id="121402"/>
    <lineage>
        <taxon>Eukaryota</taxon>
        <taxon>Metazoa</taxon>
        <taxon>Chordata</taxon>
        <taxon>Craniata</taxon>
        <taxon>Vertebrata</taxon>
        <taxon>Euteleostomi</taxon>
        <taxon>Actinopterygii</taxon>
        <taxon>Neopterygii</taxon>
        <taxon>Teleostei</taxon>
        <taxon>Albuliformes</taxon>
        <taxon>Albulidae</taxon>
        <taxon>Albula</taxon>
    </lineage>
</organism>
<feature type="domain" description="Ig-like" evidence="11">
    <location>
        <begin position="320"/>
        <end position="452"/>
    </location>
</feature>
<keyword evidence="7" id="KW-0393">Immunoglobulin domain</keyword>
<comment type="similarity">
    <text evidence="2">Belongs to the immunoglobulin superfamily. BTN/MOG family.</text>
</comment>
<dbReference type="GO" id="GO:0009897">
    <property type="term" value="C:external side of plasma membrane"/>
    <property type="evidence" value="ECO:0007669"/>
    <property type="project" value="TreeGrafter"/>
</dbReference>
<dbReference type="InterPro" id="IPR013783">
    <property type="entry name" value="Ig-like_fold"/>
</dbReference>
<dbReference type="SMART" id="SM00409">
    <property type="entry name" value="IG"/>
    <property type="match status" value="3"/>
</dbReference>
<evidence type="ECO:0000313" key="13">
    <source>
        <dbReference type="Proteomes" id="UP000824540"/>
    </source>
</evidence>
<feature type="region of interest" description="Disordered" evidence="8">
    <location>
        <begin position="226"/>
        <end position="249"/>
    </location>
</feature>
<reference evidence="12" key="1">
    <citation type="thesis" date="2021" institute="BYU ScholarsArchive" country="Provo, UT, USA">
        <title>Applications of and Algorithms for Genome Assembly and Genomic Analyses with an Emphasis on Marine Teleosts.</title>
        <authorList>
            <person name="Pickett B.D."/>
        </authorList>
    </citation>
    <scope>NUCLEOTIDE SEQUENCE</scope>
    <source>
        <strain evidence="12">HI-2016</strain>
    </source>
</reference>
<dbReference type="InterPro" id="IPR003599">
    <property type="entry name" value="Ig_sub"/>
</dbReference>
<gene>
    <name evidence="12" type="ORF">JZ751_005907</name>
</gene>
<feature type="region of interest" description="Disordered" evidence="8">
    <location>
        <begin position="22"/>
        <end position="49"/>
    </location>
</feature>
<dbReference type="Gene3D" id="2.60.40.10">
    <property type="entry name" value="Immunoglobulins"/>
    <property type="match status" value="4"/>
</dbReference>
<evidence type="ECO:0000256" key="9">
    <source>
        <dbReference type="SAM" id="Phobius"/>
    </source>
</evidence>
<evidence type="ECO:0000256" key="5">
    <source>
        <dbReference type="ARBA" id="ARBA00022989"/>
    </source>
</evidence>
<name>A0A8T2P588_9TELE</name>
<evidence type="ECO:0000259" key="11">
    <source>
        <dbReference type="PROSITE" id="PS50835"/>
    </source>
</evidence>
<evidence type="ECO:0000256" key="7">
    <source>
        <dbReference type="ARBA" id="ARBA00023319"/>
    </source>
</evidence>
<keyword evidence="6 9" id="KW-0472">Membrane</keyword>
<sequence length="824" mass="90578">MEVRWYRKDFQTPALLYREKQLQGDPQDPQYKGRVSLDQRNPQSGGLKAGDVSLKLENVTLADEGEFVCYVRSDVHYDAGRSIHLYVTVIGSIPVLSAHQVDDVTVNVSCSSSGWHPQPSIIWSNSQGTSSITPGGLKYSDPDQGLVSVSSWILTSPSDSGRFSCSVSVPEGEKRESWVAVLTASSKSTKSSNQSGQWKAAFIAILCLVLAASVIAALLFIKKRRDKKPSEENPKEHDPSKKRPTIITDMDQLKKGEVDVILDEDTAHLSLKIGGNGKIVRDSLEPTERQPTEKTFTSLPFVQGKEGFTSGCAYWERAQPSSMRYRNNNNRFETFSVVVPQRPISARLGSRVTLPCWLSPDISAEAMEVRWYRKDFQTPALLYREKQLQGDPQDPQYKGRVSLDQRNPQSGGLKAGDVSLKLENVTLEDEGEFVCYVSSDLHYDPGRSVHLNVIEVGSIPVLSALQVDDVTVNVSCSSSGWNPQPSLVWSDSQGTSSITPSGLKYSDPDQGLVSVSSWILTSPSDSDWISCSVSVPEGEKREGRVAALTALPKSTDQSETEPLLPTDPSKKRPTIITDMDQLKKGEVDVILDEDTAHLNLKIRGNGKIVRDSPDPPERQPTEKTFTSLPFVQGKEGFTSGCAYWEVGLANPSTGLKNVWSVGLVSESATRDCGALSTDNGFWVLTLDGDNGLYVNIKPEISICKHLRIQTLGVYLDYDGNMISFYNVEEKSHLITLFTKFSGKVYPLFSPGKGDRAPLRILSIPCETPATSQGVDQSSNNHHQPQPNTEQSQTQPDAVSYPPTTTDQALSHTPQPETSNDTHHS</sequence>
<evidence type="ECO:0000256" key="4">
    <source>
        <dbReference type="ARBA" id="ARBA00022729"/>
    </source>
</evidence>
<dbReference type="Pfam" id="PF00622">
    <property type="entry name" value="SPRY"/>
    <property type="match status" value="1"/>
</dbReference>
<dbReference type="SMART" id="SM00589">
    <property type="entry name" value="PRY"/>
    <property type="match status" value="2"/>
</dbReference>
<evidence type="ECO:0000256" key="3">
    <source>
        <dbReference type="ARBA" id="ARBA00022692"/>
    </source>
</evidence>
<dbReference type="SUPFAM" id="SSF48726">
    <property type="entry name" value="Immunoglobulin"/>
    <property type="match status" value="4"/>
</dbReference>
<keyword evidence="5 9" id="KW-1133">Transmembrane helix</keyword>
<dbReference type="GO" id="GO:0050852">
    <property type="term" value="P:T cell receptor signaling pathway"/>
    <property type="evidence" value="ECO:0007669"/>
    <property type="project" value="TreeGrafter"/>
</dbReference>
<keyword evidence="13" id="KW-1185">Reference proteome</keyword>
<dbReference type="Pfam" id="PF22705">
    <property type="entry name" value="C2-set_3"/>
    <property type="match status" value="2"/>
</dbReference>
<dbReference type="GO" id="GO:0001817">
    <property type="term" value="P:regulation of cytokine production"/>
    <property type="evidence" value="ECO:0007669"/>
    <property type="project" value="TreeGrafter"/>
</dbReference>
<dbReference type="PANTHER" id="PTHR24100:SF149">
    <property type="entry name" value="BG-LIKE ANTIGEN 1-RELATED"/>
    <property type="match status" value="1"/>
</dbReference>
<dbReference type="PANTHER" id="PTHR24100">
    <property type="entry name" value="BUTYROPHILIN"/>
    <property type="match status" value="1"/>
</dbReference>
<dbReference type="InterPro" id="IPR050504">
    <property type="entry name" value="IgSF_BTN/MOG"/>
</dbReference>
<feature type="compositionally biased region" description="Basic and acidic residues" evidence="8">
    <location>
        <begin position="228"/>
        <end position="241"/>
    </location>
</feature>
<dbReference type="Gene3D" id="2.60.120.920">
    <property type="match status" value="2"/>
</dbReference>
<accession>A0A8T2P588</accession>
<feature type="domain" description="Ig-like" evidence="11">
    <location>
        <begin position="471"/>
        <end position="546"/>
    </location>
</feature>
<dbReference type="FunFam" id="2.60.40.10:FF:000208">
    <property type="entry name" value="Butyrophilin subfamily 1 member A1"/>
    <property type="match status" value="1"/>
</dbReference>
<feature type="domain" description="Ig-like" evidence="11">
    <location>
        <begin position="105"/>
        <end position="177"/>
    </location>
</feature>
<evidence type="ECO:0000256" key="8">
    <source>
        <dbReference type="SAM" id="MobiDB-lite"/>
    </source>
</evidence>
<feature type="region of interest" description="Disordered" evidence="8">
    <location>
        <begin position="768"/>
        <end position="824"/>
    </location>
</feature>
<feature type="transmembrane region" description="Helical" evidence="9">
    <location>
        <begin position="200"/>
        <end position="221"/>
    </location>
</feature>
<dbReference type="InterPro" id="IPR007110">
    <property type="entry name" value="Ig-like_dom"/>
</dbReference>
<dbReference type="CDD" id="cd00096">
    <property type="entry name" value="Ig"/>
    <property type="match status" value="1"/>
</dbReference>
<keyword evidence="4" id="KW-0732">Signal</keyword>
<evidence type="ECO:0000256" key="2">
    <source>
        <dbReference type="ARBA" id="ARBA00007591"/>
    </source>
</evidence>
<proteinExistence type="inferred from homology"/>
<evidence type="ECO:0000259" key="10">
    <source>
        <dbReference type="PROSITE" id="PS50188"/>
    </source>
</evidence>
<dbReference type="PROSITE" id="PS50188">
    <property type="entry name" value="B302_SPRY"/>
    <property type="match status" value="1"/>
</dbReference>